<protein>
    <submittedName>
        <fullName evidence="3">Uncharacterized protein</fullName>
    </submittedName>
</protein>
<feature type="chain" id="PRO_5040160581" evidence="2">
    <location>
        <begin position="20"/>
        <end position="256"/>
    </location>
</feature>
<organism evidence="3 4">
    <name type="scientific">Thelonectria olida</name>
    <dbReference type="NCBI Taxonomy" id="1576542"/>
    <lineage>
        <taxon>Eukaryota</taxon>
        <taxon>Fungi</taxon>
        <taxon>Dikarya</taxon>
        <taxon>Ascomycota</taxon>
        <taxon>Pezizomycotina</taxon>
        <taxon>Sordariomycetes</taxon>
        <taxon>Hypocreomycetidae</taxon>
        <taxon>Hypocreales</taxon>
        <taxon>Nectriaceae</taxon>
        <taxon>Thelonectria</taxon>
    </lineage>
</organism>
<gene>
    <name evidence="3" type="ORF">B0T10DRAFT_527466</name>
</gene>
<keyword evidence="2" id="KW-0732">Signal</keyword>
<accession>A0A9P8W8T3</accession>
<proteinExistence type="predicted"/>
<name>A0A9P8W8T3_9HYPO</name>
<evidence type="ECO:0000313" key="3">
    <source>
        <dbReference type="EMBL" id="KAH6892882.1"/>
    </source>
</evidence>
<evidence type="ECO:0000256" key="1">
    <source>
        <dbReference type="SAM" id="MobiDB-lite"/>
    </source>
</evidence>
<feature type="region of interest" description="Disordered" evidence="1">
    <location>
        <begin position="77"/>
        <end position="106"/>
    </location>
</feature>
<dbReference type="OrthoDB" id="3467882at2759"/>
<feature type="signal peptide" evidence="2">
    <location>
        <begin position="1"/>
        <end position="19"/>
    </location>
</feature>
<comment type="caution">
    <text evidence="3">The sequence shown here is derived from an EMBL/GenBank/DDBJ whole genome shotgun (WGS) entry which is preliminary data.</text>
</comment>
<dbReference type="AlphaFoldDB" id="A0A9P8W8T3"/>
<evidence type="ECO:0000256" key="2">
    <source>
        <dbReference type="SAM" id="SignalP"/>
    </source>
</evidence>
<keyword evidence="4" id="KW-1185">Reference proteome</keyword>
<reference evidence="3 4" key="1">
    <citation type="journal article" date="2021" name="Nat. Commun.">
        <title>Genetic determinants of endophytism in the Arabidopsis root mycobiome.</title>
        <authorList>
            <person name="Mesny F."/>
            <person name="Miyauchi S."/>
            <person name="Thiergart T."/>
            <person name="Pickel B."/>
            <person name="Atanasova L."/>
            <person name="Karlsson M."/>
            <person name="Huettel B."/>
            <person name="Barry K.W."/>
            <person name="Haridas S."/>
            <person name="Chen C."/>
            <person name="Bauer D."/>
            <person name="Andreopoulos W."/>
            <person name="Pangilinan J."/>
            <person name="LaButti K."/>
            <person name="Riley R."/>
            <person name="Lipzen A."/>
            <person name="Clum A."/>
            <person name="Drula E."/>
            <person name="Henrissat B."/>
            <person name="Kohler A."/>
            <person name="Grigoriev I.V."/>
            <person name="Martin F.M."/>
            <person name="Hacquard S."/>
        </authorList>
    </citation>
    <scope>NUCLEOTIDE SEQUENCE [LARGE SCALE GENOMIC DNA]</scope>
    <source>
        <strain evidence="3 4">MPI-CAGE-CH-0241</strain>
    </source>
</reference>
<dbReference type="Proteomes" id="UP000777438">
    <property type="component" value="Unassembled WGS sequence"/>
</dbReference>
<sequence length="256" mass="28758">MQLRLILSLLFLPITAVLAGGYADALERVWLYYAYPIDGLNDEADRTLGWKCKGWDPTNKNAEKTRKNEEQCDLLNTLGGASPQDKLAADKDGTLLGSEDTNPDPEETAKNVYAHYLKAKNPKVPDYLPYRFTKNGVTDYVTCINKVGYNEDNKWLFDRFNECTELIKTARVGDHGKWLIADAEDKLHSNGIAVQREPVGPGHSPIDSAVKWERTMEELQTITQGVKDKFYASGKALDHRTVIRAYESVDTKVKGC</sequence>
<dbReference type="EMBL" id="JAGPYM010000006">
    <property type="protein sequence ID" value="KAH6892882.1"/>
    <property type="molecule type" value="Genomic_DNA"/>
</dbReference>
<evidence type="ECO:0000313" key="4">
    <source>
        <dbReference type="Proteomes" id="UP000777438"/>
    </source>
</evidence>